<evidence type="ECO:0000256" key="8">
    <source>
        <dbReference type="ARBA" id="ARBA00023027"/>
    </source>
</evidence>
<dbReference type="GO" id="GO:0004515">
    <property type="term" value="F:nicotinate-nucleotide adenylyltransferase activity"/>
    <property type="evidence" value="ECO:0007669"/>
    <property type="project" value="UniProtKB-EC"/>
</dbReference>
<feature type="domain" description="Cytidyltransferase-like" evidence="9">
    <location>
        <begin position="11"/>
        <end position="164"/>
    </location>
</feature>
<dbReference type="InterPro" id="IPR005248">
    <property type="entry name" value="NadD/NMNAT"/>
</dbReference>
<dbReference type="InterPro" id="IPR004394">
    <property type="entry name" value="Iojap/RsfS/C7orf30"/>
</dbReference>
<protein>
    <submittedName>
        <fullName evidence="10">Nicotinate-nucleotide adenylyltransferase</fullName>
        <ecNumber evidence="10">2.7.7.18</ecNumber>
    </submittedName>
</protein>
<keyword evidence="4 10" id="KW-0808">Transferase</keyword>
<evidence type="ECO:0000313" key="10">
    <source>
        <dbReference type="EMBL" id="SFV58627.1"/>
    </source>
</evidence>
<organism evidence="10">
    <name type="scientific">hydrothermal vent metagenome</name>
    <dbReference type="NCBI Taxonomy" id="652676"/>
    <lineage>
        <taxon>unclassified sequences</taxon>
        <taxon>metagenomes</taxon>
        <taxon>ecological metagenomes</taxon>
    </lineage>
</organism>
<keyword evidence="8" id="KW-0520">NAD</keyword>
<dbReference type="Pfam" id="PF02410">
    <property type="entry name" value="RsfS"/>
    <property type="match status" value="1"/>
</dbReference>
<evidence type="ECO:0000256" key="7">
    <source>
        <dbReference type="ARBA" id="ARBA00022840"/>
    </source>
</evidence>
<dbReference type="PANTHER" id="PTHR39321">
    <property type="entry name" value="NICOTINATE-NUCLEOTIDE ADENYLYLTRANSFERASE-RELATED"/>
    <property type="match status" value="1"/>
</dbReference>
<evidence type="ECO:0000256" key="3">
    <source>
        <dbReference type="ARBA" id="ARBA00022642"/>
    </source>
</evidence>
<keyword evidence="7" id="KW-0067">ATP-binding</keyword>
<dbReference type="EMBL" id="FPHI01000019">
    <property type="protein sequence ID" value="SFV58627.1"/>
    <property type="molecule type" value="Genomic_DNA"/>
</dbReference>
<evidence type="ECO:0000256" key="1">
    <source>
        <dbReference type="ARBA" id="ARBA00004790"/>
    </source>
</evidence>
<dbReference type="GO" id="GO:0005524">
    <property type="term" value="F:ATP binding"/>
    <property type="evidence" value="ECO:0007669"/>
    <property type="project" value="UniProtKB-KW"/>
</dbReference>
<evidence type="ECO:0000256" key="6">
    <source>
        <dbReference type="ARBA" id="ARBA00022741"/>
    </source>
</evidence>
<dbReference type="UniPathway" id="UPA00253"/>
<dbReference type="SUPFAM" id="SSF52374">
    <property type="entry name" value="Nucleotidylyl transferase"/>
    <property type="match status" value="1"/>
</dbReference>
<dbReference type="PANTHER" id="PTHR39321:SF3">
    <property type="entry name" value="PHOSPHOPANTETHEINE ADENYLYLTRANSFERASE"/>
    <property type="match status" value="1"/>
</dbReference>
<dbReference type="HAMAP" id="MF_00244">
    <property type="entry name" value="NaMN_adenylyltr"/>
    <property type="match status" value="1"/>
</dbReference>
<evidence type="ECO:0000256" key="4">
    <source>
        <dbReference type="ARBA" id="ARBA00022679"/>
    </source>
</evidence>
<dbReference type="Pfam" id="PF01467">
    <property type="entry name" value="CTP_transf_like"/>
    <property type="match status" value="1"/>
</dbReference>
<comment type="similarity">
    <text evidence="2">Belongs to the Iojap/RsfS family.</text>
</comment>
<dbReference type="InterPro" id="IPR004821">
    <property type="entry name" value="Cyt_trans-like"/>
</dbReference>
<sequence length="306" mass="35043">MVNQSKPTIAIFGGSFDPPHLGHQSIVKSVLESLKIDKLIIVPAYLNPFKSFSFASATQRLAWCHALFDDLEKVIVSDYEINEGKSTTTEQTVKHFNTVYNVKYLIIGSDNLSTLTKWHHFSWLNETITWVIITRKGYPLHVDHLKNWEILNLDALMSSTQIRNKKDLHYVDKKIQKSVQNVLEGKTLMTIDERVENIVNILDDKKAEEIEVFNLEDADYIAKRVVIANSLNGKHTLALYDHLKVGLKAYGDTFLASDASDEWVVADLGDILIHIMIPEYRQRYSLEQFLSELVENQKKDKDIDPA</sequence>
<dbReference type="Gene3D" id="3.30.460.10">
    <property type="entry name" value="Beta Polymerase, domain 2"/>
    <property type="match status" value="1"/>
</dbReference>
<keyword evidence="6" id="KW-0547">Nucleotide-binding</keyword>
<evidence type="ECO:0000256" key="2">
    <source>
        <dbReference type="ARBA" id="ARBA00010574"/>
    </source>
</evidence>
<dbReference type="CDD" id="cd02165">
    <property type="entry name" value="NMNAT"/>
    <property type="match status" value="1"/>
</dbReference>
<dbReference type="InterPro" id="IPR014729">
    <property type="entry name" value="Rossmann-like_a/b/a_fold"/>
</dbReference>
<dbReference type="SUPFAM" id="SSF81301">
    <property type="entry name" value="Nucleotidyltransferase"/>
    <property type="match status" value="1"/>
</dbReference>
<dbReference type="EC" id="2.7.7.18" evidence="10"/>
<dbReference type="InterPro" id="IPR043519">
    <property type="entry name" value="NT_sf"/>
</dbReference>
<dbReference type="NCBIfam" id="TIGR00482">
    <property type="entry name" value="nicotinate (nicotinamide) nucleotide adenylyltransferase"/>
    <property type="match status" value="1"/>
</dbReference>
<dbReference type="GO" id="GO:0009435">
    <property type="term" value="P:NAD+ biosynthetic process"/>
    <property type="evidence" value="ECO:0007669"/>
    <property type="project" value="UniProtKB-UniPathway"/>
</dbReference>
<dbReference type="NCBIfam" id="TIGR00090">
    <property type="entry name" value="rsfS_iojap_ybeB"/>
    <property type="match status" value="1"/>
</dbReference>
<name>A0A1W1BYR8_9ZZZZ</name>
<accession>A0A1W1BYR8</accession>
<comment type="pathway">
    <text evidence="1">Cofactor biosynthesis; NAD(+) biosynthesis.</text>
</comment>
<dbReference type="Gene3D" id="3.40.50.620">
    <property type="entry name" value="HUPs"/>
    <property type="match status" value="1"/>
</dbReference>
<dbReference type="HAMAP" id="MF_01477">
    <property type="entry name" value="Iojap_RsfS"/>
    <property type="match status" value="1"/>
</dbReference>
<evidence type="ECO:0000259" key="9">
    <source>
        <dbReference type="Pfam" id="PF01467"/>
    </source>
</evidence>
<dbReference type="NCBIfam" id="TIGR00125">
    <property type="entry name" value="cyt_tran_rel"/>
    <property type="match status" value="1"/>
</dbReference>
<reference evidence="10" key="1">
    <citation type="submission" date="2016-10" db="EMBL/GenBank/DDBJ databases">
        <authorList>
            <person name="de Groot N.N."/>
        </authorList>
    </citation>
    <scope>NUCLEOTIDE SEQUENCE</scope>
</reference>
<evidence type="ECO:0000256" key="5">
    <source>
        <dbReference type="ARBA" id="ARBA00022695"/>
    </source>
</evidence>
<proteinExistence type="inferred from homology"/>
<dbReference type="AlphaFoldDB" id="A0A1W1BYR8"/>
<keyword evidence="3" id="KW-0662">Pyridine nucleotide biosynthesis</keyword>
<keyword evidence="5 10" id="KW-0548">Nucleotidyltransferase</keyword>
<gene>
    <name evidence="10" type="ORF">MNB_SV-3-1418</name>
</gene>